<dbReference type="Proteomes" id="UP000257109">
    <property type="component" value="Unassembled WGS sequence"/>
</dbReference>
<accession>A0A371GGS6</accession>
<dbReference type="EMBL" id="QJKJ01005575">
    <property type="protein sequence ID" value="RDX89779.1"/>
    <property type="molecule type" value="Genomic_DNA"/>
</dbReference>
<protein>
    <submittedName>
        <fullName evidence="1">Uncharacterized protein</fullName>
    </submittedName>
</protein>
<comment type="caution">
    <text evidence="1">The sequence shown here is derived from an EMBL/GenBank/DDBJ whole genome shotgun (WGS) entry which is preliminary data.</text>
</comment>
<organism evidence="1 2">
    <name type="scientific">Mucuna pruriens</name>
    <name type="common">Velvet bean</name>
    <name type="synonym">Dolichos pruriens</name>
    <dbReference type="NCBI Taxonomy" id="157652"/>
    <lineage>
        <taxon>Eukaryota</taxon>
        <taxon>Viridiplantae</taxon>
        <taxon>Streptophyta</taxon>
        <taxon>Embryophyta</taxon>
        <taxon>Tracheophyta</taxon>
        <taxon>Spermatophyta</taxon>
        <taxon>Magnoliopsida</taxon>
        <taxon>eudicotyledons</taxon>
        <taxon>Gunneridae</taxon>
        <taxon>Pentapetalae</taxon>
        <taxon>rosids</taxon>
        <taxon>fabids</taxon>
        <taxon>Fabales</taxon>
        <taxon>Fabaceae</taxon>
        <taxon>Papilionoideae</taxon>
        <taxon>50 kb inversion clade</taxon>
        <taxon>NPAAA clade</taxon>
        <taxon>indigoferoid/millettioid clade</taxon>
        <taxon>Phaseoleae</taxon>
        <taxon>Mucuna</taxon>
    </lineage>
</organism>
<evidence type="ECO:0000313" key="2">
    <source>
        <dbReference type="Proteomes" id="UP000257109"/>
    </source>
</evidence>
<feature type="non-terminal residue" evidence="1">
    <location>
        <position position="1"/>
    </location>
</feature>
<gene>
    <name evidence="1" type="ORF">CR513_28456</name>
</gene>
<dbReference type="AlphaFoldDB" id="A0A371GGS6"/>
<dbReference type="OrthoDB" id="1422884at2759"/>
<keyword evidence="2" id="KW-1185">Reference proteome</keyword>
<evidence type="ECO:0000313" key="1">
    <source>
        <dbReference type="EMBL" id="RDX89779.1"/>
    </source>
</evidence>
<reference evidence="1" key="1">
    <citation type="submission" date="2018-05" db="EMBL/GenBank/DDBJ databases">
        <title>Draft genome of Mucuna pruriens seed.</title>
        <authorList>
            <person name="Nnadi N.E."/>
            <person name="Vos R."/>
            <person name="Hasami M.H."/>
            <person name="Devisetty U.K."/>
            <person name="Aguiy J.C."/>
        </authorList>
    </citation>
    <scope>NUCLEOTIDE SEQUENCE [LARGE SCALE GENOMIC DNA]</scope>
    <source>
        <strain evidence="1">JCA_2017</strain>
    </source>
</reference>
<proteinExistence type="predicted"/>
<sequence>MYYDVVRTFCEVRYILDLRKNLISLGTLQVNDFNYKMYGDSDTLRVFKGALTMMKGKRGRVGVQVVENNDEESAGLKNQNGVVKRMNKFIVEKQDV</sequence>
<name>A0A371GGS6_MUCPR</name>